<name>A0A857IYM2_9BURK</name>
<organism evidence="1 2">
    <name type="scientific">Xylophilus rhododendri</name>
    <dbReference type="NCBI Taxonomy" id="2697032"/>
    <lineage>
        <taxon>Bacteria</taxon>
        <taxon>Pseudomonadati</taxon>
        <taxon>Pseudomonadota</taxon>
        <taxon>Betaproteobacteria</taxon>
        <taxon>Burkholderiales</taxon>
        <taxon>Xylophilus</taxon>
    </lineage>
</organism>
<accession>A0A857IYM2</accession>
<gene>
    <name evidence="1" type="ORF">GT347_00155</name>
</gene>
<dbReference type="EMBL" id="CP047650">
    <property type="protein sequence ID" value="QHI96546.1"/>
    <property type="molecule type" value="Genomic_DNA"/>
</dbReference>
<dbReference type="AlphaFoldDB" id="A0A857IYM2"/>
<protein>
    <submittedName>
        <fullName evidence="1">Uncharacterized protein</fullName>
    </submittedName>
</protein>
<evidence type="ECO:0000313" key="1">
    <source>
        <dbReference type="EMBL" id="QHI96546.1"/>
    </source>
</evidence>
<evidence type="ECO:0000313" key="2">
    <source>
        <dbReference type="Proteomes" id="UP000464787"/>
    </source>
</evidence>
<dbReference type="KEGG" id="xyk:GT347_00155"/>
<keyword evidence="2" id="KW-1185">Reference proteome</keyword>
<dbReference type="RefSeq" id="WP_160550064.1">
    <property type="nucleotide sequence ID" value="NZ_CP047650.1"/>
</dbReference>
<proteinExistence type="predicted"/>
<reference evidence="1 2" key="1">
    <citation type="submission" date="2020-01" db="EMBL/GenBank/DDBJ databases">
        <title>Genome sequencing of strain KACC 21265.</title>
        <authorList>
            <person name="Heo J."/>
            <person name="Kim S.-J."/>
            <person name="Kim J.-S."/>
            <person name="Hong S.-B."/>
            <person name="Kwon S.-W."/>
        </authorList>
    </citation>
    <scope>NUCLEOTIDE SEQUENCE [LARGE SCALE GENOMIC DNA]</scope>
    <source>
        <strain evidence="1 2">KACC 21265</strain>
    </source>
</reference>
<dbReference type="Proteomes" id="UP000464787">
    <property type="component" value="Chromosome"/>
</dbReference>
<sequence length="114" mass="12476">MKTAVDISEDFSDIIFEALIRSTAVREAVPAGDKAWRRRHVIDSAGFDADGSLMFDGEFDFHHGLDGDEGGHPALRSHVTGLLVQDSQKRWIVQRLSVESLETVDAGLGPDELA</sequence>